<dbReference type="EMBL" id="JYDO01000078">
    <property type="protein sequence ID" value="KRZ72474.1"/>
    <property type="molecule type" value="Genomic_DNA"/>
</dbReference>
<feature type="compositionally biased region" description="Basic and acidic residues" evidence="1">
    <location>
        <begin position="46"/>
        <end position="57"/>
    </location>
</feature>
<keyword evidence="2" id="KW-0732">Signal</keyword>
<comment type="caution">
    <text evidence="3">The sequence shown here is derived from an EMBL/GenBank/DDBJ whole genome shotgun (WGS) entry which is preliminary data.</text>
</comment>
<evidence type="ECO:0000256" key="1">
    <source>
        <dbReference type="SAM" id="MobiDB-lite"/>
    </source>
</evidence>
<evidence type="ECO:0000313" key="4">
    <source>
        <dbReference type="Proteomes" id="UP000054843"/>
    </source>
</evidence>
<sequence>LLVILALVEVSSCKCGRCSSMSLVYERRAYKLKHRRLQKCIMDKFGGDGRDQSERSHGKLPGGLAPSIQNGKDGNFKKNPVLKKLHPSPPSITRSLRF</sequence>
<organism evidence="3 4">
    <name type="scientific">Trichinella papuae</name>
    <dbReference type="NCBI Taxonomy" id="268474"/>
    <lineage>
        <taxon>Eukaryota</taxon>
        <taxon>Metazoa</taxon>
        <taxon>Ecdysozoa</taxon>
        <taxon>Nematoda</taxon>
        <taxon>Enoplea</taxon>
        <taxon>Dorylaimia</taxon>
        <taxon>Trichinellida</taxon>
        <taxon>Trichinellidae</taxon>
        <taxon>Trichinella</taxon>
    </lineage>
</organism>
<feature type="chain" id="PRO_5012000457" evidence="2">
    <location>
        <begin position="16"/>
        <end position="98"/>
    </location>
</feature>
<gene>
    <name evidence="3" type="ORF">T10_3395</name>
</gene>
<feature type="non-terminal residue" evidence="3">
    <location>
        <position position="98"/>
    </location>
</feature>
<proteinExistence type="predicted"/>
<dbReference type="AlphaFoldDB" id="A0A0V1MLE2"/>
<evidence type="ECO:0000256" key="2">
    <source>
        <dbReference type="SAM" id="SignalP"/>
    </source>
</evidence>
<keyword evidence="4" id="KW-1185">Reference proteome</keyword>
<feature type="non-terminal residue" evidence="3">
    <location>
        <position position="1"/>
    </location>
</feature>
<accession>A0A0V1MLE2</accession>
<protein>
    <submittedName>
        <fullName evidence="3">Uncharacterized protein</fullName>
    </submittedName>
</protein>
<name>A0A0V1MLE2_9BILA</name>
<evidence type="ECO:0000313" key="3">
    <source>
        <dbReference type="EMBL" id="KRZ72474.1"/>
    </source>
</evidence>
<feature type="region of interest" description="Disordered" evidence="1">
    <location>
        <begin position="46"/>
        <end position="98"/>
    </location>
</feature>
<feature type="signal peptide" evidence="2">
    <location>
        <begin position="1"/>
        <end position="15"/>
    </location>
</feature>
<dbReference type="Proteomes" id="UP000054843">
    <property type="component" value="Unassembled WGS sequence"/>
</dbReference>
<reference evidence="3 4" key="1">
    <citation type="submission" date="2015-01" db="EMBL/GenBank/DDBJ databases">
        <title>Evolution of Trichinella species and genotypes.</title>
        <authorList>
            <person name="Korhonen P.K."/>
            <person name="Edoardo P."/>
            <person name="Giuseppe L.R."/>
            <person name="Gasser R.B."/>
        </authorList>
    </citation>
    <scope>NUCLEOTIDE SEQUENCE [LARGE SCALE GENOMIC DNA]</scope>
    <source>
        <strain evidence="3">ISS1980</strain>
    </source>
</reference>